<proteinExistence type="predicted"/>
<reference evidence="1 2" key="1">
    <citation type="journal article" date="2011" name="Science">
        <title>The Selaginella genome identifies genetic changes associated with the evolution of vascular plants.</title>
        <authorList>
            <person name="Banks J.A."/>
            <person name="Nishiyama T."/>
            <person name="Hasebe M."/>
            <person name="Bowman J.L."/>
            <person name="Gribskov M."/>
            <person name="dePamphilis C."/>
            <person name="Albert V.A."/>
            <person name="Aono N."/>
            <person name="Aoyama T."/>
            <person name="Ambrose B.A."/>
            <person name="Ashton N.W."/>
            <person name="Axtell M.J."/>
            <person name="Barker E."/>
            <person name="Barker M.S."/>
            <person name="Bennetzen J.L."/>
            <person name="Bonawitz N.D."/>
            <person name="Chapple C."/>
            <person name="Cheng C."/>
            <person name="Correa L.G."/>
            <person name="Dacre M."/>
            <person name="DeBarry J."/>
            <person name="Dreyer I."/>
            <person name="Elias M."/>
            <person name="Engstrom E.M."/>
            <person name="Estelle M."/>
            <person name="Feng L."/>
            <person name="Finet C."/>
            <person name="Floyd S.K."/>
            <person name="Frommer W.B."/>
            <person name="Fujita T."/>
            <person name="Gramzow L."/>
            <person name="Gutensohn M."/>
            <person name="Harholt J."/>
            <person name="Hattori M."/>
            <person name="Heyl A."/>
            <person name="Hirai T."/>
            <person name="Hiwatashi Y."/>
            <person name="Ishikawa M."/>
            <person name="Iwata M."/>
            <person name="Karol K.G."/>
            <person name="Koehler B."/>
            <person name="Kolukisaoglu U."/>
            <person name="Kubo M."/>
            <person name="Kurata T."/>
            <person name="Lalonde S."/>
            <person name="Li K."/>
            <person name="Li Y."/>
            <person name="Litt A."/>
            <person name="Lyons E."/>
            <person name="Manning G."/>
            <person name="Maruyama T."/>
            <person name="Michael T.P."/>
            <person name="Mikami K."/>
            <person name="Miyazaki S."/>
            <person name="Morinaga S."/>
            <person name="Murata T."/>
            <person name="Mueller-Roeber B."/>
            <person name="Nelson D.R."/>
            <person name="Obara M."/>
            <person name="Oguri Y."/>
            <person name="Olmstead R.G."/>
            <person name="Onodera N."/>
            <person name="Petersen B.L."/>
            <person name="Pils B."/>
            <person name="Prigge M."/>
            <person name="Rensing S.A."/>
            <person name="Riano-Pachon D.M."/>
            <person name="Roberts A.W."/>
            <person name="Sato Y."/>
            <person name="Scheller H.V."/>
            <person name="Schulz B."/>
            <person name="Schulz C."/>
            <person name="Shakirov E.V."/>
            <person name="Shibagaki N."/>
            <person name="Shinohara N."/>
            <person name="Shippen D.E."/>
            <person name="Soerensen I."/>
            <person name="Sotooka R."/>
            <person name="Sugimoto N."/>
            <person name="Sugita M."/>
            <person name="Sumikawa N."/>
            <person name="Tanurdzic M."/>
            <person name="Theissen G."/>
            <person name="Ulvskov P."/>
            <person name="Wakazuki S."/>
            <person name="Weng J.K."/>
            <person name="Willats W.W."/>
            <person name="Wipf D."/>
            <person name="Wolf P.G."/>
            <person name="Yang L."/>
            <person name="Zimmer A.D."/>
            <person name="Zhu Q."/>
            <person name="Mitros T."/>
            <person name="Hellsten U."/>
            <person name="Loque D."/>
            <person name="Otillar R."/>
            <person name="Salamov A."/>
            <person name="Schmutz J."/>
            <person name="Shapiro H."/>
            <person name="Lindquist E."/>
            <person name="Lucas S."/>
            <person name="Rokhsar D."/>
            <person name="Grigoriev I.V."/>
        </authorList>
    </citation>
    <scope>NUCLEOTIDE SEQUENCE [LARGE SCALE GENOMIC DNA]</scope>
</reference>
<dbReference type="KEGG" id="smo:SELMODRAFT_412012"/>
<sequence>MIQWRHLDSRSRRSIARIFSILTKVIIVPYTGTCNLGKRLRKSFFFVGSPDLQKLLWHVLSLECEEELVTVGPKGIGKSCRLRAIASMFYAGGPQKSVIVCVWNMEKARTPLQLLKWLLDGLRFAYSGADEHKPVRDAVHKMEEEMEEDGDFNVPGNIEKWMEALDTRHHSGIERAGDRELENTFLTLKAIVEPYKVVWGVSPTAHQVTANLSDSEQVVVYRVRGFNKRTKDMDFYAGFHPQFLDELDAACMEIARIKQLGRCEPSIEWVDGNNFKLAPPAELEPKEVCILLVDEEDWHRVLLQFINGRTMSSIRNTRSFERPGAVASPSRIKCQREETRFEAPQDSVHQDLEINVPRSICHGLKACVAKTITILRSDVSTALDAVHGVEGEVADPGTWEKTINPSMGYAVQKLAG</sequence>
<keyword evidence="2" id="KW-1185">Reference proteome</keyword>
<dbReference type="Proteomes" id="UP000001514">
    <property type="component" value="Unassembled WGS sequence"/>
</dbReference>
<dbReference type="EMBL" id="GL377581">
    <property type="protein sequence ID" value="EFJ27957.1"/>
    <property type="molecule type" value="Genomic_DNA"/>
</dbReference>
<gene>
    <name evidence="1" type="ORF">SELMODRAFT_412012</name>
</gene>
<dbReference type="InParanoid" id="D8RJS1"/>
<name>D8RJS1_SELML</name>
<dbReference type="AlphaFoldDB" id="D8RJS1"/>
<accession>D8RJS1</accession>
<protein>
    <submittedName>
        <fullName evidence="1">Uncharacterized protein</fullName>
    </submittedName>
</protein>
<evidence type="ECO:0000313" key="1">
    <source>
        <dbReference type="EMBL" id="EFJ27957.1"/>
    </source>
</evidence>
<dbReference type="Gramene" id="EFJ27957">
    <property type="protein sequence ID" value="EFJ27957"/>
    <property type="gene ID" value="SELMODRAFT_412012"/>
</dbReference>
<organism evidence="2">
    <name type="scientific">Selaginella moellendorffii</name>
    <name type="common">Spikemoss</name>
    <dbReference type="NCBI Taxonomy" id="88036"/>
    <lineage>
        <taxon>Eukaryota</taxon>
        <taxon>Viridiplantae</taxon>
        <taxon>Streptophyta</taxon>
        <taxon>Embryophyta</taxon>
        <taxon>Tracheophyta</taxon>
        <taxon>Lycopodiopsida</taxon>
        <taxon>Selaginellales</taxon>
        <taxon>Selaginellaceae</taxon>
        <taxon>Selaginella</taxon>
    </lineage>
</organism>
<dbReference type="HOGENOM" id="CLU_661222_0_0_1"/>
<evidence type="ECO:0000313" key="2">
    <source>
        <dbReference type="Proteomes" id="UP000001514"/>
    </source>
</evidence>